<dbReference type="Gene3D" id="3.30.200.20">
    <property type="entry name" value="Phosphorylase Kinase, domain 1"/>
    <property type="match status" value="1"/>
</dbReference>
<dbReference type="PROSITE" id="PS00108">
    <property type="entry name" value="PROTEIN_KINASE_ST"/>
    <property type="match status" value="1"/>
</dbReference>
<feature type="domain" description="PASTA" evidence="13">
    <location>
        <begin position="380"/>
        <end position="447"/>
    </location>
</feature>
<keyword evidence="11" id="KW-0472">Membrane</keyword>
<proteinExistence type="predicted"/>
<name>A0ABR9RJH5_9FIRM</name>
<organism evidence="14 15">
    <name type="scientific">Claveliimonas monacensis</name>
    <dbReference type="NCBI Taxonomy" id="2779351"/>
    <lineage>
        <taxon>Bacteria</taxon>
        <taxon>Bacillati</taxon>
        <taxon>Bacillota</taxon>
        <taxon>Clostridia</taxon>
        <taxon>Lachnospirales</taxon>
        <taxon>Lachnospiraceae</taxon>
        <taxon>Claveliimonas</taxon>
    </lineage>
</organism>
<reference evidence="14 15" key="1">
    <citation type="submission" date="2020-10" db="EMBL/GenBank/DDBJ databases">
        <title>ChiBAC.</title>
        <authorList>
            <person name="Zenner C."/>
            <person name="Hitch T.C.A."/>
            <person name="Clavel T."/>
        </authorList>
    </citation>
    <scope>NUCLEOTIDE SEQUENCE [LARGE SCALE GENOMIC DNA]</scope>
    <source>
        <strain evidence="14 15">DSM 108991</strain>
    </source>
</reference>
<comment type="catalytic activity">
    <reaction evidence="7">
        <text>L-threonyl-[protein] + ATP = O-phospho-L-threonyl-[protein] + ADP + H(+)</text>
        <dbReference type="Rhea" id="RHEA:46608"/>
        <dbReference type="Rhea" id="RHEA-COMP:11060"/>
        <dbReference type="Rhea" id="RHEA-COMP:11605"/>
        <dbReference type="ChEBI" id="CHEBI:15378"/>
        <dbReference type="ChEBI" id="CHEBI:30013"/>
        <dbReference type="ChEBI" id="CHEBI:30616"/>
        <dbReference type="ChEBI" id="CHEBI:61977"/>
        <dbReference type="ChEBI" id="CHEBI:456216"/>
        <dbReference type="EC" id="2.7.11.1"/>
    </reaction>
</comment>
<dbReference type="SMART" id="SM00220">
    <property type="entry name" value="S_TKc"/>
    <property type="match status" value="1"/>
</dbReference>
<comment type="caution">
    <text evidence="14">The sequence shown here is derived from an EMBL/GenBank/DDBJ whole genome shotgun (WGS) entry which is preliminary data.</text>
</comment>
<evidence type="ECO:0000256" key="9">
    <source>
        <dbReference type="PROSITE-ProRule" id="PRU10141"/>
    </source>
</evidence>
<dbReference type="SMART" id="SM00740">
    <property type="entry name" value="PASTA"/>
    <property type="match status" value="4"/>
</dbReference>
<dbReference type="InterPro" id="IPR017441">
    <property type="entry name" value="Protein_kinase_ATP_BS"/>
</dbReference>
<dbReference type="EC" id="2.7.11.1" evidence="1"/>
<evidence type="ECO:0000256" key="11">
    <source>
        <dbReference type="SAM" id="Phobius"/>
    </source>
</evidence>
<feature type="domain" description="PASTA" evidence="13">
    <location>
        <begin position="583"/>
        <end position="649"/>
    </location>
</feature>
<evidence type="ECO:0000256" key="6">
    <source>
        <dbReference type="ARBA" id="ARBA00022840"/>
    </source>
</evidence>
<feature type="compositionally biased region" description="Acidic residues" evidence="10">
    <location>
        <begin position="304"/>
        <end position="333"/>
    </location>
</feature>
<sequence length="670" mass="72272">MVKDGIFLGNRYEVIEKIGAGGMADVYKGRDTMLNRYVAIKVLKKEFREDQTFVKKFRSEAQAAAGLLNPNIVNVYDVGEDRGLYYMVMELVEGITLKEYIDRKKRLSAREVISIAIQMCSGIEEAHKHHIIHRDIKPQNIIISNDGKVKVTDFGIARMVTSTTTTTVAMGSVHYTSPEQARGGYSDEKSDIYSIGITLYEMVTGQVPFNGDTTVEVAMKHLQEEITPPSELVPDIPYSLEQIILKCTQKNAERRYSDVDELIQDLKHSLVDPDGDFVQIVPVGNADTVIITEDELDDIRSSYGDDDDDSYGEEYDEDNEDDDEDDEDHDSDEVNPRMNKVIKIMTIVVAVIIILVLALVIGRAAGLFRFGGTGTQQEQESDQVKVPDVVGMTLEDAKQELNDAGLGWKIGKQEESAQYDKGYVMGQDPEDGEKVKKNTQITLDVSTGKAEEQVEVPDVVGQDEADAQKTLEDAGFKVESTAVYSSQPQGEVVATTPEAGTQAAKGSTVTIQVSKGEEKISVPDVRGTDENTAKSTLSGAGLNVTVTTDYSDSVAQGNVISQDPSAGTKVDAGTNVNIVVSLGSRPVSVPSVVGVSESNARQMIASAGLTVGTVTYREDSAPAGQVISCDPGVGSSVSRGSTVNLVVSQGQSSSGGDTDEPDDSDTGEGQ</sequence>
<dbReference type="InterPro" id="IPR000719">
    <property type="entry name" value="Prot_kinase_dom"/>
</dbReference>
<dbReference type="Gene3D" id="1.10.510.10">
    <property type="entry name" value="Transferase(Phosphotransferase) domain 1"/>
    <property type="match status" value="1"/>
</dbReference>
<dbReference type="RefSeq" id="WP_226394776.1">
    <property type="nucleotide sequence ID" value="NZ_JADCKL010000004.1"/>
</dbReference>
<feature type="region of interest" description="Disordered" evidence="10">
    <location>
        <begin position="633"/>
        <end position="670"/>
    </location>
</feature>
<keyword evidence="15" id="KW-1185">Reference proteome</keyword>
<feature type="region of interest" description="Disordered" evidence="10">
    <location>
        <begin position="296"/>
        <end position="334"/>
    </location>
</feature>
<feature type="transmembrane region" description="Helical" evidence="11">
    <location>
        <begin position="341"/>
        <end position="361"/>
    </location>
</feature>
<dbReference type="SUPFAM" id="SSF54184">
    <property type="entry name" value="Penicillin-binding protein 2x (pbp-2x), c-terminal domain"/>
    <property type="match status" value="1"/>
</dbReference>
<evidence type="ECO:0000256" key="5">
    <source>
        <dbReference type="ARBA" id="ARBA00022777"/>
    </source>
</evidence>
<dbReference type="InterPro" id="IPR008271">
    <property type="entry name" value="Ser/Thr_kinase_AS"/>
</dbReference>
<dbReference type="InterPro" id="IPR011009">
    <property type="entry name" value="Kinase-like_dom_sf"/>
</dbReference>
<feature type="domain" description="Protein kinase" evidence="12">
    <location>
        <begin position="12"/>
        <end position="271"/>
    </location>
</feature>
<dbReference type="EMBL" id="JADCKL010000004">
    <property type="protein sequence ID" value="MBE5063097.1"/>
    <property type="molecule type" value="Genomic_DNA"/>
</dbReference>
<evidence type="ECO:0000256" key="2">
    <source>
        <dbReference type="ARBA" id="ARBA00022527"/>
    </source>
</evidence>
<keyword evidence="4 9" id="KW-0547">Nucleotide-binding</keyword>
<evidence type="ECO:0000256" key="1">
    <source>
        <dbReference type="ARBA" id="ARBA00012513"/>
    </source>
</evidence>
<evidence type="ECO:0000256" key="8">
    <source>
        <dbReference type="ARBA" id="ARBA00048679"/>
    </source>
</evidence>
<dbReference type="NCBIfam" id="NF033483">
    <property type="entry name" value="PknB_PASTA_kin"/>
    <property type="match status" value="1"/>
</dbReference>
<feature type="binding site" evidence="9">
    <location>
        <position position="41"/>
    </location>
    <ligand>
        <name>ATP</name>
        <dbReference type="ChEBI" id="CHEBI:30616"/>
    </ligand>
</feature>
<protein>
    <recommendedName>
        <fullName evidence="1">non-specific serine/threonine protein kinase</fullName>
        <ecNumber evidence="1">2.7.11.1</ecNumber>
    </recommendedName>
</protein>
<evidence type="ECO:0000256" key="3">
    <source>
        <dbReference type="ARBA" id="ARBA00022679"/>
    </source>
</evidence>
<dbReference type="PANTHER" id="PTHR43289:SF34">
    <property type="entry name" value="SERINE_THREONINE-PROTEIN KINASE YBDM-RELATED"/>
    <property type="match status" value="1"/>
</dbReference>
<gene>
    <name evidence="14" type="primary">pknB</name>
    <name evidence="14" type="ORF">INF30_07465</name>
</gene>
<dbReference type="Pfam" id="PF00069">
    <property type="entry name" value="Pkinase"/>
    <property type="match status" value="1"/>
</dbReference>
<evidence type="ECO:0000256" key="10">
    <source>
        <dbReference type="SAM" id="MobiDB-lite"/>
    </source>
</evidence>
<dbReference type="PROSITE" id="PS50011">
    <property type="entry name" value="PROTEIN_KINASE_DOM"/>
    <property type="match status" value="1"/>
</dbReference>
<dbReference type="PANTHER" id="PTHR43289">
    <property type="entry name" value="MITOGEN-ACTIVATED PROTEIN KINASE KINASE KINASE 20-RELATED"/>
    <property type="match status" value="1"/>
</dbReference>
<comment type="catalytic activity">
    <reaction evidence="8">
        <text>L-seryl-[protein] + ATP = O-phospho-L-seryl-[protein] + ADP + H(+)</text>
        <dbReference type="Rhea" id="RHEA:17989"/>
        <dbReference type="Rhea" id="RHEA-COMP:9863"/>
        <dbReference type="Rhea" id="RHEA-COMP:11604"/>
        <dbReference type="ChEBI" id="CHEBI:15378"/>
        <dbReference type="ChEBI" id="CHEBI:29999"/>
        <dbReference type="ChEBI" id="CHEBI:30616"/>
        <dbReference type="ChEBI" id="CHEBI:83421"/>
        <dbReference type="ChEBI" id="CHEBI:456216"/>
        <dbReference type="EC" id="2.7.11.1"/>
    </reaction>
</comment>
<evidence type="ECO:0000313" key="14">
    <source>
        <dbReference type="EMBL" id="MBE5063097.1"/>
    </source>
</evidence>
<keyword evidence="5 14" id="KW-0418">Kinase</keyword>
<dbReference type="SUPFAM" id="SSF56112">
    <property type="entry name" value="Protein kinase-like (PK-like)"/>
    <property type="match status" value="1"/>
</dbReference>
<dbReference type="Proteomes" id="UP000758652">
    <property type="component" value="Unassembled WGS sequence"/>
</dbReference>
<dbReference type="GO" id="GO:0016301">
    <property type="term" value="F:kinase activity"/>
    <property type="evidence" value="ECO:0007669"/>
    <property type="project" value="UniProtKB-KW"/>
</dbReference>
<accession>A0ABR9RJH5</accession>
<evidence type="ECO:0000256" key="7">
    <source>
        <dbReference type="ARBA" id="ARBA00047899"/>
    </source>
</evidence>
<dbReference type="Gene3D" id="3.30.10.20">
    <property type="match status" value="4"/>
</dbReference>
<evidence type="ECO:0000256" key="4">
    <source>
        <dbReference type="ARBA" id="ARBA00022741"/>
    </source>
</evidence>
<feature type="compositionally biased region" description="Acidic residues" evidence="10">
    <location>
        <begin position="657"/>
        <end position="670"/>
    </location>
</feature>
<dbReference type="CDD" id="cd14014">
    <property type="entry name" value="STKc_PknB_like"/>
    <property type="match status" value="1"/>
</dbReference>
<keyword evidence="11" id="KW-1133">Transmembrane helix</keyword>
<dbReference type="CDD" id="cd06577">
    <property type="entry name" value="PASTA_pknB"/>
    <property type="match status" value="4"/>
</dbReference>
<feature type="domain" description="PASTA" evidence="13">
    <location>
        <begin position="516"/>
        <end position="582"/>
    </location>
</feature>
<feature type="compositionally biased region" description="Low complexity" evidence="10">
    <location>
        <begin position="633"/>
        <end position="656"/>
    </location>
</feature>
<evidence type="ECO:0000259" key="12">
    <source>
        <dbReference type="PROSITE" id="PS50011"/>
    </source>
</evidence>
<keyword evidence="3" id="KW-0808">Transferase</keyword>
<dbReference type="InterPro" id="IPR005543">
    <property type="entry name" value="PASTA_dom"/>
</dbReference>
<evidence type="ECO:0000313" key="15">
    <source>
        <dbReference type="Proteomes" id="UP000758652"/>
    </source>
</evidence>
<dbReference type="PROSITE" id="PS51178">
    <property type="entry name" value="PASTA"/>
    <property type="match status" value="4"/>
</dbReference>
<dbReference type="PROSITE" id="PS00107">
    <property type="entry name" value="PROTEIN_KINASE_ATP"/>
    <property type="match status" value="1"/>
</dbReference>
<feature type="domain" description="PASTA" evidence="13">
    <location>
        <begin position="450"/>
        <end position="515"/>
    </location>
</feature>
<keyword evidence="2" id="KW-0723">Serine/threonine-protein kinase</keyword>
<keyword evidence="6 9" id="KW-0067">ATP-binding</keyword>
<dbReference type="Pfam" id="PF03793">
    <property type="entry name" value="PASTA"/>
    <property type="match status" value="4"/>
</dbReference>
<keyword evidence="11" id="KW-0812">Transmembrane</keyword>
<evidence type="ECO:0000259" key="13">
    <source>
        <dbReference type="PROSITE" id="PS51178"/>
    </source>
</evidence>